<evidence type="ECO:0000256" key="4">
    <source>
        <dbReference type="PIRSR" id="PIRSR006806-1"/>
    </source>
</evidence>
<dbReference type="PANTHER" id="PTHR23407:SF1">
    <property type="entry name" value="5-FORMYLTETRAHYDROFOLATE CYCLO-LIGASE"/>
    <property type="match status" value="1"/>
</dbReference>
<dbReference type="SUPFAM" id="SSF100950">
    <property type="entry name" value="NagB/RpiA/CoA transferase-like"/>
    <property type="match status" value="1"/>
</dbReference>
<dbReference type="EMBL" id="PDDV01000013">
    <property type="protein sequence ID" value="PEH71649.1"/>
    <property type="molecule type" value="Genomic_DNA"/>
</dbReference>
<comment type="similarity">
    <text evidence="1 5">Belongs to the 5-formyltetrahydrofolate cyclo-ligase family.</text>
</comment>
<dbReference type="InterPro" id="IPR002698">
    <property type="entry name" value="FTHF_cligase"/>
</dbReference>
<dbReference type="AlphaFoldDB" id="A0A2A7TZZ5"/>
<feature type="binding site" evidence="4">
    <location>
        <position position="61"/>
    </location>
    <ligand>
        <name>substrate</name>
    </ligand>
</feature>
<keyword evidence="5" id="KW-0479">Metal-binding</keyword>
<evidence type="ECO:0000256" key="2">
    <source>
        <dbReference type="ARBA" id="ARBA00022741"/>
    </source>
</evidence>
<feature type="binding site" evidence="4">
    <location>
        <begin position="141"/>
        <end position="149"/>
    </location>
    <ligand>
        <name>ATP</name>
        <dbReference type="ChEBI" id="CHEBI:30616"/>
    </ligand>
</feature>
<gene>
    <name evidence="6" type="ORF">CRM76_06685</name>
</gene>
<comment type="catalytic activity">
    <reaction evidence="5">
        <text>(6S)-5-formyl-5,6,7,8-tetrahydrofolate + ATP = (6R)-5,10-methenyltetrahydrofolate + ADP + phosphate</text>
        <dbReference type="Rhea" id="RHEA:10488"/>
        <dbReference type="ChEBI" id="CHEBI:30616"/>
        <dbReference type="ChEBI" id="CHEBI:43474"/>
        <dbReference type="ChEBI" id="CHEBI:57455"/>
        <dbReference type="ChEBI" id="CHEBI:57457"/>
        <dbReference type="ChEBI" id="CHEBI:456216"/>
        <dbReference type="EC" id="6.3.3.2"/>
    </reaction>
</comment>
<feature type="binding site" evidence="4">
    <location>
        <position position="56"/>
    </location>
    <ligand>
        <name>substrate</name>
    </ligand>
</feature>
<keyword evidence="3 4" id="KW-0067">ATP-binding</keyword>
<organism evidence="6 7">
    <name type="scientific">Edwardsiella tarda</name>
    <dbReference type="NCBI Taxonomy" id="636"/>
    <lineage>
        <taxon>Bacteria</taxon>
        <taxon>Pseudomonadati</taxon>
        <taxon>Pseudomonadota</taxon>
        <taxon>Gammaproteobacteria</taxon>
        <taxon>Enterobacterales</taxon>
        <taxon>Hafniaceae</taxon>
        <taxon>Edwardsiella</taxon>
    </lineage>
</organism>
<dbReference type="EC" id="6.3.3.2" evidence="5"/>
<accession>A0A2A7TZZ5</accession>
<protein>
    <recommendedName>
        <fullName evidence="5">5-formyltetrahydrofolate cyclo-ligase</fullName>
        <ecNumber evidence="5">6.3.3.2</ecNumber>
    </recommendedName>
</protein>
<dbReference type="OrthoDB" id="9801938at2"/>
<name>A0A2A7TZZ5_EDWTA</name>
<sequence>MPQDLAFTSRHAFRQRQRALRRSLSPTQQHQAALDLKDRLLALPYLARPCHIALYLPFDGEPDTRPLITALWQRGHQVALPVLHPFSRGQLLFLRYTPETAMRRNAFGIHEPCLDATRVVPLARLDLMLTPLVAFDTAGNRLGMGGGFYDRTLAHWRPRRQRGLGPYPIGIAHDCQRVAALPVADWDVPLPEIITPSAHYRWPQAGAMEDTPHAAPSPG</sequence>
<comment type="cofactor">
    <cofactor evidence="5">
        <name>Mg(2+)</name>
        <dbReference type="ChEBI" id="CHEBI:18420"/>
    </cofactor>
</comment>
<dbReference type="Pfam" id="PF01812">
    <property type="entry name" value="5-FTHF_cyc-lig"/>
    <property type="match status" value="1"/>
</dbReference>
<dbReference type="GO" id="GO:0005524">
    <property type="term" value="F:ATP binding"/>
    <property type="evidence" value="ECO:0007669"/>
    <property type="project" value="UniProtKB-KW"/>
</dbReference>
<reference evidence="7" key="1">
    <citation type="submission" date="2017-09" db="EMBL/GenBank/DDBJ databases">
        <title>FDA dAtabase for Regulatory Grade micrObial Sequences (FDA-ARGOS): Supporting development and validation of Infectious Disease Dx tests.</title>
        <authorList>
            <person name="Goldberg B."/>
            <person name="Campos J."/>
            <person name="Tallon L."/>
            <person name="Sadzewicz L."/>
            <person name="Ott S."/>
            <person name="Zhao X."/>
            <person name="Nagaraj S."/>
            <person name="Vavikolanu K."/>
            <person name="Aluvathingal J."/>
            <person name="Nadendla S."/>
            <person name="Geyer C."/>
            <person name="Sichtig H."/>
        </authorList>
    </citation>
    <scope>NUCLEOTIDE SEQUENCE [LARGE SCALE GENOMIC DNA]</scope>
    <source>
        <strain evidence="7">FDAARGOS_370</strain>
    </source>
</reference>
<keyword evidence="6" id="KW-0436">Ligase</keyword>
<keyword evidence="2 4" id="KW-0547">Nucleotide-binding</keyword>
<dbReference type="GO" id="GO:0009396">
    <property type="term" value="P:folic acid-containing compound biosynthetic process"/>
    <property type="evidence" value="ECO:0007669"/>
    <property type="project" value="TreeGrafter"/>
</dbReference>
<dbReference type="GO" id="GO:0030272">
    <property type="term" value="F:5-formyltetrahydrofolate cyclo-ligase activity"/>
    <property type="evidence" value="ECO:0007669"/>
    <property type="project" value="UniProtKB-EC"/>
</dbReference>
<dbReference type="PIRSF" id="PIRSF006806">
    <property type="entry name" value="FTHF_cligase"/>
    <property type="match status" value="1"/>
</dbReference>
<keyword evidence="5" id="KW-0460">Magnesium</keyword>
<proteinExistence type="inferred from homology"/>
<evidence type="ECO:0000313" key="6">
    <source>
        <dbReference type="EMBL" id="PEH71649.1"/>
    </source>
</evidence>
<evidence type="ECO:0000256" key="1">
    <source>
        <dbReference type="ARBA" id="ARBA00010638"/>
    </source>
</evidence>
<dbReference type="Proteomes" id="UP000219788">
    <property type="component" value="Unassembled WGS sequence"/>
</dbReference>
<dbReference type="GO" id="GO:0035999">
    <property type="term" value="P:tetrahydrofolate interconversion"/>
    <property type="evidence" value="ECO:0007669"/>
    <property type="project" value="TreeGrafter"/>
</dbReference>
<evidence type="ECO:0000256" key="5">
    <source>
        <dbReference type="RuleBase" id="RU361279"/>
    </source>
</evidence>
<evidence type="ECO:0000256" key="3">
    <source>
        <dbReference type="ARBA" id="ARBA00022840"/>
    </source>
</evidence>
<evidence type="ECO:0000313" key="7">
    <source>
        <dbReference type="Proteomes" id="UP000219788"/>
    </source>
</evidence>
<dbReference type="InterPro" id="IPR037171">
    <property type="entry name" value="NagB/RpiA_transferase-like"/>
</dbReference>
<dbReference type="NCBIfam" id="TIGR02727">
    <property type="entry name" value="MTHFS_bact"/>
    <property type="match status" value="1"/>
</dbReference>
<dbReference type="GO" id="GO:0046872">
    <property type="term" value="F:metal ion binding"/>
    <property type="evidence" value="ECO:0007669"/>
    <property type="project" value="UniProtKB-KW"/>
</dbReference>
<dbReference type="PANTHER" id="PTHR23407">
    <property type="entry name" value="ATPASE INHIBITOR/5-FORMYLTETRAHYDROFOLATE CYCLO-LIGASE"/>
    <property type="match status" value="1"/>
</dbReference>
<dbReference type="InterPro" id="IPR024185">
    <property type="entry name" value="FTHF_cligase-like_sf"/>
</dbReference>
<dbReference type="STRING" id="636.AAW15_02290"/>
<comment type="caution">
    <text evidence="6">The sequence shown here is derived from an EMBL/GenBank/DDBJ whole genome shotgun (WGS) entry which is preliminary data.</text>
</comment>
<dbReference type="Gene3D" id="3.40.50.10420">
    <property type="entry name" value="NagB/RpiA/CoA transferase-like"/>
    <property type="match status" value="1"/>
</dbReference>
<dbReference type="RefSeq" id="WP_005282130.1">
    <property type="nucleotide sequence ID" value="NZ_CABKPF010000084.1"/>
</dbReference>